<dbReference type="GO" id="GO:0005840">
    <property type="term" value="C:ribosome"/>
    <property type="evidence" value="ECO:0007669"/>
    <property type="project" value="UniProtKB-KW"/>
</dbReference>
<evidence type="ECO:0000256" key="1">
    <source>
        <dbReference type="ARBA" id="ARBA00007698"/>
    </source>
</evidence>
<evidence type="ECO:0000256" key="3">
    <source>
        <dbReference type="ARBA" id="ARBA00022884"/>
    </source>
</evidence>
<dbReference type="InterPro" id="IPR049946">
    <property type="entry name" value="RIBOSOMAL_L20_CS"/>
</dbReference>
<comment type="function">
    <text evidence="7 8">Binds directly to 23S ribosomal RNA and is necessary for the in vitro assembly process of the 50S ribosomal subunit. It is not involved in the protein synthesizing functions of that subunit.</text>
</comment>
<organism evidence="9 10">
    <name type="scientific">Synergistes jonesii</name>
    <dbReference type="NCBI Taxonomy" id="2754"/>
    <lineage>
        <taxon>Bacteria</taxon>
        <taxon>Thermotogati</taxon>
        <taxon>Synergistota</taxon>
        <taxon>Synergistia</taxon>
        <taxon>Synergistales</taxon>
        <taxon>Synergistaceae</taxon>
        <taxon>Synergistes</taxon>
    </lineage>
</organism>
<dbReference type="RefSeq" id="WP_037974930.1">
    <property type="nucleotide sequence ID" value="NZ_CALIAO010000033.1"/>
</dbReference>
<dbReference type="PRINTS" id="PR00062">
    <property type="entry name" value="RIBOSOMALL20"/>
</dbReference>
<dbReference type="STRING" id="2754.EH55_00500"/>
<gene>
    <name evidence="7" type="primary">rplT</name>
    <name evidence="9" type="ORF">EH55_00500</name>
</gene>
<evidence type="ECO:0000313" key="10">
    <source>
        <dbReference type="Proteomes" id="UP000027665"/>
    </source>
</evidence>
<reference evidence="9 10" key="1">
    <citation type="submission" date="2014-04" db="EMBL/GenBank/DDBJ databases">
        <title>Draft Genome Sequence of Synergistes jonesii.</title>
        <authorList>
            <person name="Coil D.A."/>
            <person name="Eisen J.A."/>
            <person name="Holland-Moritz H.E."/>
        </authorList>
    </citation>
    <scope>NUCLEOTIDE SEQUENCE [LARGE SCALE GENOMIC DNA]</scope>
    <source>
        <strain evidence="9 10">78-1</strain>
    </source>
</reference>
<keyword evidence="4 7" id="KW-0689">Ribosomal protein</keyword>
<keyword evidence="2 7" id="KW-0699">rRNA-binding</keyword>
<dbReference type="GO" id="GO:0000027">
    <property type="term" value="P:ribosomal large subunit assembly"/>
    <property type="evidence" value="ECO:0007669"/>
    <property type="project" value="UniProtKB-UniRule"/>
</dbReference>
<comment type="caution">
    <text evidence="9">The sequence shown here is derived from an EMBL/GenBank/DDBJ whole genome shotgun (WGS) entry which is preliminary data.</text>
</comment>
<keyword evidence="10" id="KW-1185">Reference proteome</keyword>
<evidence type="ECO:0000256" key="4">
    <source>
        <dbReference type="ARBA" id="ARBA00022980"/>
    </source>
</evidence>
<proteinExistence type="inferred from homology"/>
<dbReference type="Proteomes" id="UP000027665">
    <property type="component" value="Unassembled WGS sequence"/>
</dbReference>
<dbReference type="PANTHER" id="PTHR10986">
    <property type="entry name" value="39S RIBOSOMAL PROTEIN L20"/>
    <property type="match status" value="1"/>
</dbReference>
<dbReference type="InterPro" id="IPR005813">
    <property type="entry name" value="Ribosomal_bL20"/>
</dbReference>
<dbReference type="GO" id="GO:1990904">
    <property type="term" value="C:ribonucleoprotein complex"/>
    <property type="evidence" value="ECO:0007669"/>
    <property type="project" value="UniProtKB-KW"/>
</dbReference>
<dbReference type="Gene3D" id="6.10.160.10">
    <property type="match status" value="1"/>
</dbReference>
<dbReference type="PATRIC" id="fig|2754.20.peg.2152"/>
<evidence type="ECO:0000256" key="2">
    <source>
        <dbReference type="ARBA" id="ARBA00022730"/>
    </source>
</evidence>
<protein>
    <recommendedName>
        <fullName evidence="6 7">Large ribosomal subunit protein bL20</fullName>
    </recommendedName>
</protein>
<dbReference type="InterPro" id="IPR035566">
    <property type="entry name" value="Ribosomal_protein_bL20_C"/>
</dbReference>
<dbReference type="eggNOG" id="COG0292">
    <property type="taxonomic scope" value="Bacteria"/>
</dbReference>
<dbReference type="GO" id="GO:0003735">
    <property type="term" value="F:structural constituent of ribosome"/>
    <property type="evidence" value="ECO:0007669"/>
    <property type="project" value="InterPro"/>
</dbReference>
<name>A0A073ISY7_9BACT</name>
<dbReference type="CDD" id="cd07026">
    <property type="entry name" value="Ribosomal_L20"/>
    <property type="match status" value="1"/>
</dbReference>
<keyword evidence="5 7" id="KW-0687">Ribonucleoprotein</keyword>
<dbReference type="SUPFAM" id="SSF74731">
    <property type="entry name" value="Ribosomal protein L20"/>
    <property type="match status" value="1"/>
</dbReference>
<evidence type="ECO:0000256" key="8">
    <source>
        <dbReference type="RuleBase" id="RU000560"/>
    </source>
</evidence>
<dbReference type="FunFam" id="1.10.1900.20:FF:000001">
    <property type="entry name" value="50S ribosomal protein L20"/>
    <property type="match status" value="1"/>
</dbReference>
<sequence>MRVKGSSASRSKQKKLYKITKGFWGRKKNVYRRAREAYLHALTSAFAGRKNRKRDFRKLWIIRINAAARANGIAYSALINGLKKADVAINRKMLADLAINDAPAFAQLVEKARAAL</sequence>
<dbReference type="NCBIfam" id="TIGR01032">
    <property type="entry name" value="rplT_bact"/>
    <property type="match status" value="1"/>
</dbReference>
<dbReference type="AlphaFoldDB" id="A0A073ISY7"/>
<dbReference type="GO" id="GO:0019843">
    <property type="term" value="F:rRNA binding"/>
    <property type="evidence" value="ECO:0007669"/>
    <property type="project" value="UniProtKB-UniRule"/>
</dbReference>
<dbReference type="OrthoDB" id="9808966at2"/>
<evidence type="ECO:0000256" key="5">
    <source>
        <dbReference type="ARBA" id="ARBA00023274"/>
    </source>
</evidence>
<dbReference type="GeneID" id="90983032"/>
<evidence type="ECO:0000256" key="6">
    <source>
        <dbReference type="ARBA" id="ARBA00035172"/>
    </source>
</evidence>
<dbReference type="PROSITE" id="PS00937">
    <property type="entry name" value="RIBOSOMAL_L20"/>
    <property type="match status" value="1"/>
</dbReference>
<dbReference type="EMBL" id="JMKI01000012">
    <property type="protein sequence ID" value="KEJ92919.1"/>
    <property type="molecule type" value="Genomic_DNA"/>
</dbReference>
<dbReference type="HAMAP" id="MF_00382">
    <property type="entry name" value="Ribosomal_bL20"/>
    <property type="match status" value="1"/>
</dbReference>
<keyword evidence="3 7" id="KW-0694">RNA-binding</keyword>
<evidence type="ECO:0000313" key="9">
    <source>
        <dbReference type="EMBL" id="KEJ92919.1"/>
    </source>
</evidence>
<dbReference type="GO" id="GO:0006412">
    <property type="term" value="P:translation"/>
    <property type="evidence" value="ECO:0007669"/>
    <property type="project" value="InterPro"/>
</dbReference>
<dbReference type="Gene3D" id="1.10.1900.20">
    <property type="entry name" value="Ribosomal protein L20"/>
    <property type="match status" value="1"/>
</dbReference>
<accession>A0A073ISY7</accession>
<evidence type="ECO:0000256" key="7">
    <source>
        <dbReference type="HAMAP-Rule" id="MF_00382"/>
    </source>
</evidence>
<comment type="similarity">
    <text evidence="1 7 8">Belongs to the bacterial ribosomal protein bL20 family.</text>
</comment>
<dbReference type="Pfam" id="PF00453">
    <property type="entry name" value="Ribosomal_L20"/>
    <property type="match status" value="1"/>
</dbReference>